<comment type="caution">
    <text evidence="1">The sequence shown here is derived from an EMBL/GenBank/DDBJ whole genome shotgun (WGS) entry which is preliminary data.</text>
</comment>
<evidence type="ECO:0000313" key="2">
    <source>
        <dbReference type="Proteomes" id="UP000027778"/>
    </source>
</evidence>
<dbReference type="Pfam" id="PF13730">
    <property type="entry name" value="HTH_36"/>
    <property type="match status" value="1"/>
</dbReference>
<dbReference type="Proteomes" id="UP000027778">
    <property type="component" value="Unassembled WGS sequence"/>
</dbReference>
<evidence type="ECO:0000313" key="1">
    <source>
        <dbReference type="EMBL" id="KEK24728.1"/>
    </source>
</evidence>
<organism evidence="1 2">
    <name type="scientific">Bacillus gaemokensis</name>
    <dbReference type="NCBI Taxonomy" id="574375"/>
    <lineage>
        <taxon>Bacteria</taxon>
        <taxon>Bacillati</taxon>
        <taxon>Bacillota</taxon>
        <taxon>Bacilli</taxon>
        <taxon>Bacillales</taxon>
        <taxon>Bacillaceae</taxon>
        <taxon>Bacillus</taxon>
        <taxon>Bacillus cereus group</taxon>
    </lineage>
</organism>
<protein>
    <recommendedName>
        <fullName evidence="3">Helix-turn-helix domain-containing protein</fullName>
    </recommendedName>
</protein>
<dbReference type="RefSeq" id="WP_033674092.1">
    <property type="nucleotide sequence ID" value="NZ_JOTM01000005.1"/>
</dbReference>
<evidence type="ECO:0008006" key="3">
    <source>
        <dbReference type="Google" id="ProtNLM"/>
    </source>
</evidence>
<name>A0A073KQQ0_9BACI</name>
<dbReference type="InterPro" id="IPR036388">
    <property type="entry name" value="WH-like_DNA-bd_sf"/>
</dbReference>
<accession>A0A073KQQ0</accession>
<dbReference type="OrthoDB" id="3199595at2"/>
<gene>
    <name evidence="1" type="ORF">BAGA_24015</name>
</gene>
<sequence length="246" mass="28520">MNFIDKRGGFFMIENEVIDNGDLDVYAFKTYAVIARYANKETKSAFPSLNTLAKKVGCGKKKIIECIKILVEKKYIAKTTRKDDKGDNLSNLYHLLPTPGISRKQDMILERDQGSVLEKPEVVSEGNTNNTNFNKTKLTKNIQRENSDYSEEFEQLWRLYPKKIDKKLGYKSFKLAIKKHSIEMISLGAQRYAEYIKGNEIETRFIKHATTFFNNECYLEYADQIKPKTQTVLHQTDKFSIDNLLD</sequence>
<dbReference type="EMBL" id="JOTM01000005">
    <property type="protein sequence ID" value="KEK24728.1"/>
    <property type="molecule type" value="Genomic_DNA"/>
</dbReference>
<proteinExistence type="predicted"/>
<dbReference type="eggNOG" id="ENOG5032BWY">
    <property type="taxonomic scope" value="Bacteria"/>
</dbReference>
<dbReference type="Gene3D" id="1.10.10.10">
    <property type="entry name" value="Winged helix-like DNA-binding domain superfamily/Winged helix DNA-binding domain"/>
    <property type="match status" value="1"/>
</dbReference>
<dbReference type="AlphaFoldDB" id="A0A073KQQ0"/>
<reference evidence="1 2" key="1">
    <citation type="submission" date="2014-06" db="EMBL/GenBank/DDBJ databases">
        <title>Draft genome sequence of Bacillus gaemokensis JCM 15801 (MCCC 1A00707).</title>
        <authorList>
            <person name="Lai Q."/>
            <person name="Liu Y."/>
            <person name="Shao Z."/>
        </authorList>
    </citation>
    <scope>NUCLEOTIDE SEQUENCE [LARGE SCALE GENOMIC DNA]</scope>
    <source>
        <strain evidence="1 2">JCM 15801</strain>
    </source>
</reference>
<dbReference type="STRING" id="574375.AZF08_09135"/>
<keyword evidence="2" id="KW-1185">Reference proteome</keyword>